<dbReference type="GO" id="GO:0008270">
    <property type="term" value="F:zinc ion binding"/>
    <property type="evidence" value="ECO:0007669"/>
    <property type="project" value="UniProtKB-KW"/>
</dbReference>
<keyword evidence="1" id="KW-0479">Metal-binding</keyword>
<dbReference type="PANTHER" id="PTHR24103">
    <property type="entry name" value="E3 UBIQUITIN-PROTEIN LIGASE TRIM"/>
    <property type="match status" value="1"/>
</dbReference>
<dbReference type="CDD" id="cd16449">
    <property type="entry name" value="RING-HC"/>
    <property type="match status" value="1"/>
</dbReference>
<feature type="domain" description="Ubiquitin-like" evidence="5">
    <location>
        <begin position="339"/>
        <end position="418"/>
    </location>
</feature>
<dbReference type="SUPFAM" id="SSF57850">
    <property type="entry name" value="RING/U-box"/>
    <property type="match status" value="1"/>
</dbReference>
<keyword evidence="8" id="KW-1185">Reference proteome</keyword>
<dbReference type="InterPro" id="IPR050143">
    <property type="entry name" value="TRIM/RBCC"/>
</dbReference>
<evidence type="ECO:0000256" key="1">
    <source>
        <dbReference type="ARBA" id="ARBA00022723"/>
    </source>
</evidence>
<dbReference type="InterPro" id="IPR013083">
    <property type="entry name" value="Znf_RING/FYVE/PHD"/>
</dbReference>
<name>A0A432ZZ69_9FUNG</name>
<evidence type="ECO:0000313" key="8">
    <source>
        <dbReference type="Proteomes" id="UP000268093"/>
    </source>
</evidence>
<dbReference type="InterPro" id="IPR027370">
    <property type="entry name" value="Znf-RING_euk"/>
</dbReference>
<dbReference type="InterPro" id="IPR029071">
    <property type="entry name" value="Ubiquitin-like_domsf"/>
</dbReference>
<proteinExistence type="predicted"/>
<dbReference type="EMBL" id="RBNI01025748">
    <property type="protein sequence ID" value="RUO95802.1"/>
    <property type="molecule type" value="Genomic_DNA"/>
</dbReference>
<accession>A0A432ZZ69</accession>
<reference evidence="7 8" key="1">
    <citation type="journal article" date="2018" name="New Phytol.">
        <title>Phylogenomics of Endogonaceae and evolution of mycorrhizas within Mucoromycota.</title>
        <authorList>
            <person name="Chang Y."/>
            <person name="Desiro A."/>
            <person name="Na H."/>
            <person name="Sandor L."/>
            <person name="Lipzen A."/>
            <person name="Clum A."/>
            <person name="Barry K."/>
            <person name="Grigoriev I.V."/>
            <person name="Martin F.M."/>
            <person name="Stajich J.E."/>
            <person name="Smith M.E."/>
            <person name="Bonito G."/>
            <person name="Spatafora J.W."/>
        </authorList>
    </citation>
    <scope>NUCLEOTIDE SEQUENCE [LARGE SCALE GENOMIC DNA]</scope>
    <source>
        <strain evidence="7 8">GMNB39</strain>
    </source>
</reference>
<evidence type="ECO:0008006" key="9">
    <source>
        <dbReference type="Google" id="ProtNLM"/>
    </source>
</evidence>
<keyword evidence="3" id="KW-0862">Zinc</keyword>
<evidence type="ECO:0000256" key="3">
    <source>
        <dbReference type="ARBA" id="ARBA00022833"/>
    </source>
</evidence>
<comment type="caution">
    <text evidence="7">The sequence shown here is derived from an EMBL/GenBank/DDBJ whole genome shotgun (WGS) entry which is preliminary data.</text>
</comment>
<dbReference type="Gene3D" id="3.30.40.10">
    <property type="entry name" value="Zinc/RING finger domain, C3HC4 (zinc finger)"/>
    <property type="match status" value="1"/>
</dbReference>
<dbReference type="Pfam" id="PF13445">
    <property type="entry name" value="zf-RING_UBOX"/>
    <property type="match status" value="1"/>
</dbReference>
<dbReference type="InterPro" id="IPR001841">
    <property type="entry name" value="Znf_RING"/>
</dbReference>
<protein>
    <recommendedName>
        <fullName evidence="9">RING-type domain-containing protein</fullName>
    </recommendedName>
</protein>
<dbReference type="AlphaFoldDB" id="A0A432ZZ69"/>
<feature type="domain" description="RING-type" evidence="6">
    <location>
        <begin position="18"/>
        <end position="63"/>
    </location>
</feature>
<dbReference type="SUPFAM" id="SSF54236">
    <property type="entry name" value="Ubiquitin-like"/>
    <property type="match status" value="1"/>
</dbReference>
<evidence type="ECO:0000259" key="5">
    <source>
        <dbReference type="PROSITE" id="PS50053"/>
    </source>
</evidence>
<dbReference type="PROSITE" id="PS50089">
    <property type="entry name" value="ZF_RING_2"/>
    <property type="match status" value="1"/>
</dbReference>
<dbReference type="Proteomes" id="UP000268093">
    <property type="component" value="Unassembled WGS sequence"/>
</dbReference>
<dbReference type="OrthoDB" id="111250at2759"/>
<dbReference type="SMART" id="SM00184">
    <property type="entry name" value="RING"/>
    <property type="match status" value="1"/>
</dbReference>
<evidence type="ECO:0000313" key="7">
    <source>
        <dbReference type="EMBL" id="RUO95802.1"/>
    </source>
</evidence>
<sequence length="432" mass="47347">MQKASHVVMNEISATLRCGICFGTLRDPRVLPCGHNLCFECIVDYANSRRREGAGPTLTICCPNNCPGDIHVETYARIESLPKNYTAKSIAESMAVLGRCTKHTENPVGYVDITNGELMCFQCLAANSTSAASSSITDPSPQITDIYIAQTQLKSHLSNLLTHATVLQSELDAHKSKWHALYLSANASKSQAQQKIDDVFTKLQCVLQQQHSRFTCALDTLMPEADVARRTMADLSGVASLLSKVAAAATELLQSQTAPHADQSLLEFLACTPDIGRSLESQLSGTRDILNSTAQSYALHVRNQRHREINVSTSPNLDNVFKVLEEPDLFVIQEQASPIHVLVRDPLKAAKEKPMVVEVYPHDLVATFKNNIAARLTREHNMHVHVNSMVFQDCELADEVTIRETGISTAAIIDIRVNATELTEGLESLATG</sequence>
<organism evidence="7 8">
    <name type="scientific">Jimgerdemannia flammicorona</name>
    <dbReference type="NCBI Taxonomy" id="994334"/>
    <lineage>
        <taxon>Eukaryota</taxon>
        <taxon>Fungi</taxon>
        <taxon>Fungi incertae sedis</taxon>
        <taxon>Mucoromycota</taxon>
        <taxon>Mucoromycotina</taxon>
        <taxon>Endogonomycetes</taxon>
        <taxon>Endogonales</taxon>
        <taxon>Endogonaceae</taxon>
        <taxon>Jimgerdemannia</taxon>
    </lineage>
</organism>
<gene>
    <name evidence="7" type="ORF">BC936DRAFT_143195</name>
</gene>
<dbReference type="PROSITE" id="PS50053">
    <property type="entry name" value="UBIQUITIN_2"/>
    <property type="match status" value="1"/>
</dbReference>
<keyword evidence="2 4" id="KW-0863">Zinc-finger</keyword>
<dbReference type="InterPro" id="IPR017907">
    <property type="entry name" value="Znf_RING_CS"/>
</dbReference>
<dbReference type="InterPro" id="IPR000626">
    <property type="entry name" value="Ubiquitin-like_dom"/>
</dbReference>
<evidence type="ECO:0000256" key="4">
    <source>
        <dbReference type="PROSITE-ProRule" id="PRU00175"/>
    </source>
</evidence>
<evidence type="ECO:0000256" key="2">
    <source>
        <dbReference type="ARBA" id="ARBA00022771"/>
    </source>
</evidence>
<evidence type="ECO:0000259" key="6">
    <source>
        <dbReference type="PROSITE" id="PS50089"/>
    </source>
</evidence>
<dbReference type="PROSITE" id="PS00518">
    <property type="entry name" value="ZF_RING_1"/>
    <property type="match status" value="1"/>
</dbReference>